<organism evidence="3 4">
    <name type="scientific">Tsuneonella aeria</name>
    <dbReference type="NCBI Taxonomy" id="1837929"/>
    <lineage>
        <taxon>Bacteria</taxon>
        <taxon>Pseudomonadati</taxon>
        <taxon>Pseudomonadota</taxon>
        <taxon>Alphaproteobacteria</taxon>
        <taxon>Sphingomonadales</taxon>
        <taxon>Erythrobacteraceae</taxon>
        <taxon>Tsuneonella</taxon>
    </lineage>
</organism>
<evidence type="ECO:0000256" key="2">
    <source>
        <dbReference type="SAM" id="SignalP"/>
    </source>
</evidence>
<keyword evidence="2" id="KW-0732">Signal</keyword>
<keyword evidence="4" id="KW-1185">Reference proteome</keyword>
<evidence type="ECO:0008006" key="5">
    <source>
        <dbReference type="Google" id="ProtNLM"/>
    </source>
</evidence>
<dbReference type="Proteomes" id="UP000439522">
    <property type="component" value="Unassembled WGS sequence"/>
</dbReference>
<accession>A0A6I4T966</accession>
<proteinExistence type="predicted"/>
<protein>
    <recommendedName>
        <fullName evidence="5">Antifreeze protein</fullName>
    </recommendedName>
</protein>
<dbReference type="EMBL" id="WTZA01000001">
    <property type="protein sequence ID" value="MXO73702.1"/>
    <property type="molecule type" value="Genomic_DNA"/>
</dbReference>
<gene>
    <name evidence="3" type="ORF">GRI40_00495</name>
</gene>
<sequence length="629" mass="65117">MKRGILLALGASALVLGSGLAMAQGAPQSILPPDFRDPAPTPSPTARPPAPAQTDAPAATTTSVPVIQPIPKGANSGSSSAPAPAPLPDFAGTLPSLAELERMSTDELDELLGLKPKVDIPPAARRATTRVGVLAPSEGGLPVLSLANQPASLVRAALSASDGPVVSRWGHILLRRGLASRLAAPSGMDPIEFAALRTRTLNAMGEFAAARAVAQDVDTANWNPALTAAALDAYIGTADLVGACPVVRLQGNVREDANWRLFQGICNAFAGEGARAKADLNRVRSRGQAAAIDALLAQRFAGAAGQGRGAVTIEWNGVDELTPMRFALANAVGEPVPDNLLDDAGPYYSRAAATAPMLTLSQRIDAANLAAREGILSSTALVDLYAQAFVEEDLDGPIATLAARLRQAYVGADAAARLAAIREIWAGPRSDGEDAAAPGTIDYARLILTANAAARVEPDEEFLDDAGNLIAAMLSAGFERDALRWAALVPDGSAAWAQLTFAAPGRRDPVSSGAIDDFIDDDDSQDQRKSQFLVAGLAGLGRMDADDVGGYSSDLKMNLGSATRWTRAIDAAAAVDNQALVVLLAGLGMQGSGWDRMTARHLYHIVAALNRVGLEAEARMIAAEAVARG</sequence>
<name>A0A6I4T966_9SPHN</name>
<evidence type="ECO:0000313" key="3">
    <source>
        <dbReference type="EMBL" id="MXO73702.1"/>
    </source>
</evidence>
<feature type="chain" id="PRO_5026098392" description="Antifreeze protein" evidence="2">
    <location>
        <begin position="24"/>
        <end position="629"/>
    </location>
</feature>
<feature type="signal peptide" evidence="2">
    <location>
        <begin position="1"/>
        <end position="23"/>
    </location>
</feature>
<feature type="compositionally biased region" description="Pro residues" evidence="1">
    <location>
        <begin position="39"/>
        <end position="51"/>
    </location>
</feature>
<comment type="caution">
    <text evidence="3">The sequence shown here is derived from an EMBL/GenBank/DDBJ whole genome shotgun (WGS) entry which is preliminary data.</text>
</comment>
<dbReference type="OrthoDB" id="7388088at2"/>
<evidence type="ECO:0000256" key="1">
    <source>
        <dbReference type="SAM" id="MobiDB-lite"/>
    </source>
</evidence>
<dbReference type="AlphaFoldDB" id="A0A6I4T966"/>
<feature type="region of interest" description="Disordered" evidence="1">
    <location>
        <begin position="27"/>
        <end position="92"/>
    </location>
</feature>
<evidence type="ECO:0000313" key="4">
    <source>
        <dbReference type="Proteomes" id="UP000439522"/>
    </source>
</evidence>
<dbReference type="RefSeq" id="WP_160609534.1">
    <property type="nucleotide sequence ID" value="NZ_WTZA01000001.1"/>
</dbReference>
<reference evidence="3 4" key="1">
    <citation type="submission" date="2019-12" db="EMBL/GenBank/DDBJ databases">
        <title>Genomic-based taxomic classification of the family Erythrobacteraceae.</title>
        <authorList>
            <person name="Xu L."/>
        </authorList>
    </citation>
    <scope>NUCLEOTIDE SEQUENCE [LARGE SCALE GENOMIC DNA]</scope>
    <source>
        <strain evidence="3 4">100921-2</strain>
    </source>
</reference>
<feature type="compositionally biased region" description="Low complexity" evidence="1">
    <location>
        <begin position="52"/>
        <end position="62"/>
    </location>
</feature>